<dbReference type="AlphaFoldDB" id="A0A151SYP5"/>
<organism evidence="2 3">
    <name type="scientific">Cajanus cajan</name>
    <name type="common">Pigeon pea</name>
    <name type="synonym">Cajanus indicus</name>
    <dbReference type="NCBI Taxonomy" id="3821"/>
    <lineage>
        <taxon>Eukaryota</taxon>
        <taxon>Viridiplantae</taxon>
        <taxon>Streptophyta</taxon>
        <taxon>Embryophyta</taxon>
        <taxon>Tracheophyta</taxon>
        <taxon>Spermatophyta</taxon>
        <taxon>Magnoliopsida</taxon>
        <taxon>eudicotyledons</taxon>
        <taxon>Gunneridae</taxon>
        <taxon>Pentapetalae</taxon>
        <taxon>rosids</taxon>
        <taxon>fabids</taxon>
        <taxon>Fabales</taxon>
        <taxon>Fabaceae</taxon>
        <taxon>Papilionoideae</taxon>
        <taxon>50 kb inversion clade</taxon>
        <taxon>NPAAA clade</taxon>
        <taxon>indigoferoid/millettioid clade</taxon>
        <taxon>Phaseoleae</taxon>
        <taxon>Cajanus</taxon>
    </lineage>
</organism>
<proteinExistence type="predicted"/>
<dbReference type="OrthoDB" id="1849062at2759"/>
<dbReference type="STRING" id="3821.A0A151SYP5"/>
<feature type="coiled-coil region" evidence="1">
    <location>
        <begin position="88"/>
        <end position="115"/>
    </location>
</feature>
<dbReference type="Pfam" id="PF03140">
    <property type="entry name" value="DUF247"/>
    <property type="match status" value="1"/>
</dbReference>
<dbReference type="InterPro" id="IPR004158">
    <property type="entry name" value="DUF247_pln"/>
</dbReference>
<protein>
    <submittedName>
        <fullName evidence="2">UPF0481 protein At3g47200 family</fullName>
    </submittedName>
</protein>
<reference evidence="2 3" key="1">
    <citation type="journal article" date="2012" name="Nat. Biotechnol.">
        <title>Draft genome sequence of pigeonpea (Cajanus cajan), an orphan legume crop of resource-poor farmers.</title>
        <authorList>
            <person name="Varshney R.K."/>
            <person name="Chen W."/>
            <person name="Li Y."/>
            <person name="Bharti A.K."/>
            <person name="Saxena R.K."/>
            <person name="Schlueter J.A."/>
            <person name="Donoghue M.T."/>
            <person name="Azam S."/>
            <person name="Fan G."/>
            <person name="Whaley A.M."/>
            <person name="Farmer A.D."/>
            <person name="Sheridan J."/>
            <person name="Iwata A."/>
            <person name="Tuteja R."/>
            <person name="Penmetsa R.V."/>
            <person name="Wu W."/>
            <person name="Upadhyaya H.D."/>
            <person name="Yang S.P."/>
            <person name="Shah T."/>
            <person name="Saxena K.B."/>
            <person name="Michael T."/>
            <person name="McCombie W.R."/>
            <person name="Yang B."/>
            <person name="Zhang G."/>
            <person name="Yang H."/>
            <person name="Wang J."/>
            <person name="Spillane C."/>
            <person name="Cook D.R."/>
            <person name="May G.D."/>
            <person name="Xu X."/>
            <person name="Jackson S.A."/>
        </authorList>
    </citation>
    <scope>NUCLEOTIDE SEQUENCE [LARGE SCALE GENOMIC DNA]</scope>
    <source>
        <strain evidence="3">cv. Asha</strain>
    </source>
</reference>
<sequence length="275" mass="32352">MSRKFDEKLAQLKKAEQRFVKSRISTPKIQRVPLLLRRNDKFVKYCTPKMISFGPIHHGSEILKEGEHYKLLCTSKFVAKYNENQDSDEVTQVLLKRIEDNMEELKKEFADDMILEGKYDDNDLAWMLFVDGCSLLHFMENLDIQCPEALNLMLHHLLQICTDVILLENQLPRSLLEMLSRNESPTLEFLFFNVFNWGERKLRGSRNVIVQNPKPIHLLDYNRSIYLNQQDDGDKDNNFQIDPNVGKWYTYKNIRDLKRAGIRMIPNLSAKNPFA</sequence>
<evidence type="ECO:0000256" key="1">
    <source>
        <dbReference type="SAM" id="Coils"/>
    </source>
</evidence>
<dbReference type="PANTHER" id="PTHR31549">
    <property type="entry name" value="PROTEIN, PUTATIVE (DUF247)-RELATED-RELATED"/>
    <property type="match status" value="1"/>
</dbReference>
<evidence type="ECO:0000313" key="2">
    <source>
        <dbReference type="EMBL" id="KYP59926.1"/>
    </source>
</evidence>
<gene>
    <name evidence="2" type="ORF">KK1_015372</name>
</gene>
<name>A0A151SYP5_CAJCA</name>
<keyword evidence="1" id="KW-0175">Coiled coil</keyword>
<dbReference type="PANTHER" id="PTHR31549:SF225">
    <property type="entry name" value="DUF247 DOMAIN PROTEIN"/>
    <property type="match status" value="1"/>
</dbReference>
<dbReference type="Proteomes" id="UP000075243">
    <property type="component" value="Chromosome 10"/>
</dbReference>
<dbReference type="EMBL" id="CM003612">
    <property type="protein sequence ID" value="KYP59926.1"/>
    <property type="molecule type" value="Genomic_DNA"/>
</dbReference>
<keyword evidence="3" id="KW-1185">Reference proteome</keyword>
<accession>A0A151SYP5</accession>
<dbReference type="OMA" id="NRELAWM"/>
<evidence type="ECO:0000313" key="3">
    <source>
        <dbReference type="Proteomes" id="UP000075243"/>
    </source>
</evidence>
<dbReference type="Gramene" id="C.cajan_14936.t">
    <property type="protein sequence ID" value="C.cajan_14936.t.cds1"/>
    <property type="gene ID" value="C.cajan_14936"/>
</dbReference>